<dbReference type="VEuPathDB" id="FungiDB:DFL_009256"/>
<evidence type="ECO:0000313" key="3">
    <source>
        <dbReference type="Proteomes" id="UP000283090"/>
    </source>
</evidence>
<dbReference type="AlphaFoldDB" id="A0A436ZR44"/>
<proteinExistence type="predicted"/>
<dbReference type="EMBL" id="SAEB01000012">
    <property type="protein sequence ID" value="RVD81390.1"/>
    <property type="molecule type" value="Genomic_DNA"/>
</dbReference>
<sequence>MSDQDPTASSKGLRPTAPMFTPMNTTTQASLTKSVPASEQPPEQPFGYVYPHELSYKERPKFAPPSLLLDRPLSAHPPQPSSGHGASSEQPPKQLPEAARAAN</sequence>
<feature type="compositionally biased region" description="Polar residues" evidence="1">
    <location>
        <begin position="1"/>
        <end position="10"/>
    </location>
</feature>
<feature type="compositionally biased region" description="Polar residues" evidence="1">
    <location>
        <begin position="22"/>
        <end position="37"/>
    </location>
</feature>
<feature type="compositionally biased region" description="Polar residues" evidence="1">
    <location>
        <begin position="81"/>
        <end position="91"/>
    </location>
</feature>
<keyword evidence="3" id="KW-1185">Reference proteome</keyword>
<name>A0A436ZR44_ARTFL</name>
<gene>
    <name evidence="2" type="ORF">DFL_009256</name>
</gene>
<feature type="region of interest" description="Disordered" evidence="1">
    <location>
        <begin position="1"/>
        <end position="103"/>
    </location>
</feature>
<dbReference type="RefSeq" id="XP_067486934.1">
    <property type="nucleotide sequence ID" value="XM_067639113.1"/>
</dbReference>
<dbReference type="GeneID" id="93591567"/>
<dbReference type="Proteomes" id="UP000283090">
    <property type="component" value="Unassembled WGS sequence"/>
</dbReference>
<organism evidence="2 3">
    <name type="scientific">Arthrobotrys flagrans</name>
    <name type="common">Nematode-trapping fungus</name>
    <name type="synonym">Trichothecium flagrans</name>
    <dbReference type="NCBI Taxonomy" id="97331"/>
    <lineage>
        <taxon>Eukaryota</taxon>
        <taxon>Fungi</taxon>
        <taxon>Dikarya</taxon>
        <taxon>Ascomycota</taxon>
        <taxon>Pezizomycotina</taxon>
        <taxon>Orbiliomycetes</taxon>
        <taxon>Orbiliales</taxon>
        <taxon>Orbiliaceae</taxon>
        <taxon>Arthrobotrys</taxon>
    </lineage>
</organism>
<evidence type="ECO:0000256" key="1">
    <source>
        <dbReference type="SAM" id="MobiDB-lite"/>
    </source>
</evidence>
<reference evidence="2 3" key="1">
    <citation type="submission" date="2019-01" db="EMBL/GenBank/DDBJ databases">
        <title>Intercellular communication is required for trap formation in the nematode-trapping fungus Duddingtonia flagrans.</title>
        <authorList>
            <person name="Youssar L."/>
            <person name="Wernet V."/>
            <person name="Hensel N."/>
            <person name="Hildebrandt H.-G."/>
            <person name="Fischer R."/>
        </authorList>
    </citation>
    <scope>NUCLEOTIDE SEQUENCE [LARGE SCALE GENOMIC DNA]</scope>
    <source>
        <strain evidence="2 3">CBS H-5679</strain>
    </source>
</reference>
<comment type="caution">
    <text evidence="2">The sequence shown here is derived from an EMBL/GenBank/DDBJ whole genome shotgun (WGS) entry which is preliminary data.</text>
</comment>
<accession>A0A436ZR44</accession>
<evidence type="ECO:0000313" key="2">
    <source>
        <dbReference type="EMBL" id="RVD81390.1"/>
    </source>
</evidence>
<protein>
    <submittedName>
        <fullName evidence="2">Uncharacterized protein</fullName>
    </submittedName>
</protein>